<keyword evidence="2" id="KW-0812">Transmembrane</keyword>
<gene>
    <name evidence="3" type="ORF">GGH94_006244</name>
</gene>
<feature type="compositionally biased region" description="Basic residues" evidence="1">
    <location>
        <begin position="648"/>
        <end position="657"/>
    </location>
</feature>
<feature type="compositionally biased region" description="Gly residues" evidence="1">
    <location>
        <begin position="621"/>
        <end position="637"/>
    </location>
</feature>
<feature type="compositionally biased region" description="Polar residues" evidence="1">
    <location>
        <begin position="856"/>
        <end position="867"/>
    </location>
</feature>
<feature type="compositionally biased region" description="Polar residues" evidence="1">
    <location>
        <begin position="582"/>
        <end position="602"/>
    </location>
</feature>
<feature type="compositionally biased region" description="Polar residues" evidence="1">
    <location>
        <begin position="745"/>
        <end position="755"/>
    </location>
</feature>
<keyword evidence="2" id="KW-0472">Membrane</keyword>
<feature type="region of interest" description="Disordered" evidence="1">
    <location>
        <begin position="576"/>
        <end position="603"/>
    </location>
</feature>
<organism evidence="3 4">
    <name type="scientific">Coemansia aciculifera</name>
    <dbReference type="NCBI Taxonomy" id="417176"/>
    <lineage>
        <taxon>Eukaryota</taxon>
        <taxon>Fungi</taxon>
        <taxon>Fungi incertae sedis</taxon>
        <taxon>Zoopagomycota</taxon>
        <taxon>Kickxellomycotina</taxon>
        <taxon>Kickxellomycetes</taxon>
        <taxon>Kickxellales</taxon>
        <taxon>Kickxellaceae</taxon>
        <taxon>Coemansia</taxon>
    </lineage>
</organism>
<proteinExistence type="predicted"/>
<feature type="transmembrane region" description="Helical" evidence="2">
    <location>
        <begin position="272"/>
        <end position="293"/>
    </location>
</feature>
<dbReference type="AlphaFoldDB" id="A0A9W8IGY0"/>
<reference evidence="3" key="1">
    <citation type="submission" date="2022-07" db="EMBL/GenBank/DDBJ databases">
        <title>Phylogenomic reconstructions and comparative analyses of Kickxellomycotina fungi.</title>
        <authorList>
            <person name="Reynolds N.K."/>
            <person name="Stajich J.E."/>
            <person name="Barry K."/>
            <person name="Grigoriev I.V."/>
            <person name="Crous P."/>
            <person name="Smith M.E."/>
        </authorList>
    </citation>
    <scope>NUCLEOTIDE SEQUENCE</scope>
    <source>
        <strain evidence="3">RSA 476</strain>
    </source>
</reference>
<accession>A0A9W8IGY0</accession>
<feature type="transmembrane region" description="Helical" evidence="2">
    <location>
        <begin position="184"/>
        <end position="205"/>
    </location>
</feature>
<dbReference type="Proteomes" id="UP001140074">
    <property type="component" value="Unassembled WGS sequence"/>
</dbReference>
<feature type="transmembrane region" description="Helical" evidence="2">
    <location>
        <begin position="154"/>
        <end position="172"/>
    </location>
</feature>
<feature type="compositionally biased region" description="Basic and acidic residues" evidence="1">
    <location>
        <begin position="658"/>
        <end position="677"/>
    </location>
</feature>
<dbReference type="EMBL" id="JANBUY010000423">
    <property type="protein sequence ID" value="KAJ2859173.1"/>
    <property type="molecule type" value="Genomic_DNA"/>
</dbReference>
<feature type="compositionally biased region" description="Basic and acidic residues" evidence="1">
    <location>
        <begin position="700"/>
        <end position="711"/>
    </location>
</feature>
<feature type="compositionally biased region" description="Low complexity" evidence="1">
    <location>
        <begin position="678"/>
        <end position="689"/>
    </location>
</feature>
<evidence type="ECO:0000313" key="4">
    <source>
        <dbReference type="Proteomes" id="UP001140074"/>
    </source>
</evidence>
<evidence type="ECO:0000313" key="3">
    <source>
        <dbReference type="EMBL" id="KAJ2859173.1"/>
    </source>
</evidence>
<feature type="compositionally biased region" description="Polar residues" evidence="1">
    <location>
        <begin position="515"/>
        <end position="529"/>
    </location>
</feature>
<feature type="transmembrane region" description="Helical" evidence="2">
    <location>
        <begin position="52"/>
        <end position="70"/>
    </location>
</feature>
<sequence length="940" mass="101709">MNLSGLSYMQFLLVDAFVVIYLFLRINQTGNWASINPLSVLRLNGDKRNGQLVRLLGFYSCVAATALFIAKDAIMSAQEFDDVDLCRESVYLRRPVTPLDAGQLPGIKTGLLLWDLSSGLHLLALGCLLCGWAYPLQRILGKDGILNSGARKLMLAWGLAGLVIAIAVHFGVHRGDNTAKARSVSRLATSVLFLLTLTLLVWIVLRVRRILRQQVNRPFVHCLSMQVLAFTNDSATLLAVVVFVRSMALLIFDISYLTPQQVAVKTLSSSSVFVGIGTLASSLISACIVNVMFPQRLAFLADVCAKISTEKGHDARLAFFDHSPSEDVMHRAFNMEPSLSVTHHDSSRKSRSRAPTTASLAVEKFLPRSASRDMKLDQSFTTQDDVANYLEHIPYIDRNARENSYFAMGPWVQPVTKVLSPHASLSPNDFASSQPSAQSLQRLDPMVRSAAEPVAMSPEDKRASVFSDRDSALGHADQPNASWVSRRSQIASAYVPLSSSNIALAQSTTGLNDSGLTNGALSNDTQLSGPSLHAEPLGDAPASRPDSIILSYMRPDNSLPLFRNVLKSQRTSSFVSDDYQYEPSSGPQHLSRNNPFEANSSPLALRPAPTAVYIASPGASEAGGGSEEVDDGLGGGSKMQEGPVLIHRGSKASLRRKNTIERRKRLEAMDSAAERSLDSSANSSQDSVSMTRQLSEPGEESGKSGAVDKKFISKKSRMSAFTSKAPTPPTSVPGSRQLPLEPQRDSSTISTISWGNRSKHESEISVDDVALRLPHSVRGPDAQSIAASIRLHQLPTSPVTSFKHSLSSISSFQDSNDVFMSLSSMHTAGGNDSFYTPEASLAQLHPGDVSELRPSTAPSTMRNQQRHTLSEKTSSELIAQGSASADKLRRAQTLRKALDTDAAAIESSIQAPTEEETAGALISALPTPNHMSFSEERVLL</sequence>
<feature type="region of interest" description="Disordered" evidence="1">
    <location>
        <begin position="854"/>
        <end position="875"/>
    </location>
</feature>
<evidence type="ECO:0000256" key="2">
    <source>
        <dbReference type="SAM" id="Phobius"/>
    </source>
</evidence>
<feature type="transmembrane region" description="Helical" evidence="2">
    <location>
        <begin position="111"/>
        <end position="134"/>
    </location>
</feature>
<feature type="transmembrane region" description="Helical" evidence="2">
    <location>
        <begin position="6"/>
        <end position="24"/>
    </location>
</feature>
<feature type="region of interest" description="Disordered" evidence="1">
    <location>
        <begin position="615"/>
        <end position="755"/>
    </location>
</feature>
<feature type="region of interest" description="Disordered" evidence="1">
    <location>
        <begin position="515"/>
        <end position="541"/>
    </location>
</feature>
<evidence type="ECO:0000256" key="1">
    <source>
        <dbReference type="SAM" id="MobiDB-lite"/>
    </source>
</evidence>
<name>A0A9W8IGY0_9FUNG</name>
<comment type="caution">
    <text evidence="3">The sequence shown here is derived from an EMBL/GenBank/DDBJ whole genome shotgun (WGS) entry which is preliminary data.</text>
</comment>
<keyword evidence="2" id="KW-1133">Transmembrane helix</keyword>
<protein>
    <submittedName>
        <fullName evidence="3">Uncharacterized protein</fullName>
    </submittedName>
</protein>
<keyword evidence="4" id="KW-1185">Reference proteome</keyword>